<dbReference type="PROSITE" id="PS01124">
    <property type="entry name" value="HTH_ARAC_FAMILY_2"/>
    <property type="match status" value="1"/>
</dbReference>
<dbReference type="PANTHER" id="PTHR30146:SF24">
    <property type="entry name" value="XYLOSE OPERON REGULATORY PROTEIN"/>
    <property type="match status" value="1"/>
</dbReference>
<dbReference type="InterPro" id="IPR018062">
    <property type="entry name" value="HTH_AraC-typ_CS"/>
</dbReference>
<dbReference type="SUPFAM" id="SSF46689">
    <property type="entry name" value="Homeodomain-like"/>
    <property type="match status" value="1"/>
</dbReference>
<dbReference type="PANTHER" id="PTHR30146">
    <property type="entry name" value="LACI-RELATED TRANSCRIPTIONAL REPRESSOR"/>
    <property type="match status" value="1"/>
</dbReference>
<evidence type="ECO:0000256" key="3">
    <source>
        <dbReference type="ARBA" id="ARBA00023163"/>
    </source>
</evidence>
<dbReference type="EMBL" id="CP002546">
    <property type="protein sequence ID" value="ADY59503.1"/>
    <property type="molecule type" value="Genomic_DNA"/>
</dbReference>
<dbReference type="InterPro" id="IPR054031">
    <property type="entry name" value="XylR_PBP1"/>
</dbReference>
<dbReference type="InterPro" id="IPR009057">
    <property type="entry name" value="Homeodomain-like_sf"/>
</dbReference>
<keyword evidence="1" id="KW-0805">Transcription regulation</keyword>
<dbReference type="OrthoDB" id="9795616at2"/>
<protein>
    <submittedName>
        <fullName evidence="5">Transcriptional regulator, AraC family</fullName>
    </submittedName>
</protein>
<proteinExistence type="predicted"/>
<dbReference type="PROSITE" id="PS00041">
    <property type="entry name" value="HTH_ARAC_FAMILY_1"/>
    <property type="match status" value="1"/>
</dbReference>
<dbReference type="InterPro" id="IPR028082">
    <property type="entry name" value="Peripla_BP_I"/>
</dbReference>
<gene>
    <name evidence="5" type="ordered locus">Plabr_1894</name>
</gene>
<dbReference type="Pfam" id="PF13377">
    <property type="entry name" value="Peripla_BP_3"/>
    <property type="match status" value="1"/>
</dbReference>
<dbReference type="PRINTS" id="PR00032">
    <property type="entry name" value="HTHARAC"/>
</dbReference>
<dbReference type="Gene3D" id="3.40.50.2300">
    <property type="match status" value="2"/>
</dbReference>
<evidence type="ECO:0000313" key="5">
    <source>
        <dbReference type="EMBL" id="ADY59503.1"/>
    </source>
</evidence>
<dbReference type="eggNOG" id="COG2207">
    <property type="taxonomic scope" value="Bacteria"/>
</dbReference>
<dbReference type="AlphaFoldDB" id="F0SH18"/>
<dbReference type="SMART" id="SM00342">
    <property type="entry name" value="HTH_ARAC"/>
    <property type="match status" value="1"/>
</dbReference>
<dbReference type="CDD" id="cd01543">
    <property type="entry name" value="PBP1_XylR"/>
    <property type="match status" value="1"/>
</dbReference>
<evidence type="ECO:0000256" key="1">
    <source>
        <dbReference type="ARBA" id="ARBA00023015"/>
    </source>
</evidence>
<dbReference type="Gene3D" id="1.10.10.60">
    <property type="entry name" value="Homeodomain-like"/>
    <property type="match status" value="1"/>
</dbReference>
<dbReference type="RefSeq" id="WP_013628230.1">
    <property type="nucleotide sequence ID" value="NC_015174.1"/>
</dbReference>
<evidence type="ECO:0000256" key="2">
    <source>
        <dbReference type="ARBA" id="ARBA00023125"/>
    </source>
</evidence>
<keyword evidence="3" id="KW-0804">Transcription</keyword>
<evidence type="ECO:0000313" key="6">
    <source>
        <dbReference type="Proteomes" id="UP000006860"/>
    </source>
</evidence>
<dbReference type="SUPFAM" id="SSF53822">
    <property type="entry name" value="Periplasmic binding protein-like I"/>
    <property type="match status" value="1"/>
</dbReference>
<dbReference type="STRING" id="756272.Plabr_1894"/>
<dbReference type="Pfam" id="PF22177">
    <property type="entry name" value="PBP1_XylR"/>
    <property type="match status" value="1"/>
</dbReference>
<dbReference type="eggNOG" id="COG1609">
    <property type="taxonomic scope" value="Bacteria"/>
</dbReference>
<dbReference type="GO" id="GO:0003700">
    <property type="term" value="F:DNA-binding transcription factor activity"/>
    <property type="evidence" value="ECO:0007669"/>
    <property type="project" value="InterPro"/>
</dbReference>
<organism evidence="5 6">
    <name type="scientific">Rubinisphaera brasiliensis (strain ATCC 49424 / DSM 5305 / JCM 21570 / IAM 15109 / NBRC 103401 / IFAM 1448)</name>
    <name type="common">Planctomyces brasiliensis</name>
    <dbReference type="NCBI Taxonomy" id="756272"/>
    <lineage>
        <taxon>Bacteria</taxon>
        <taxon>Pseudomonadati</taxon>
        <taxon>Planctomycetota</taxon>
        <taxon>Planctomycetia</taxon>
        <taxon>Planctomycetales</taxon>
        <taxon>Planctomycetaceae</taxon>
        <taxon>Rubinisphaera</taxon>
    </lineage>
</organism>
<reference evidence="6" key="1">
    <citation type="submission" date="2011-02" db="EMBL/GenBank/DDBJ databases">
        <title>The complete genome of Planctomyces brasiliensis DSM 5305.</title>
        <authorList>
            <person name="Lucas S."/>
            <person name="Copeland A."/>
            <person name="Lapidus A."/>
            <person name="Bruce D."/>
            <person name="Goodwin L."/>
            <person name="Pitluck S."/>
            <person name="Kyrpides N."/>
            <person name="Mavromatis K."/>
            <person name="Pagani I."/>
            <person name="Ivanova N."/>
            <person name="Ovchinnikova G."/>
            <person name="Lu M."/>
            <person name="Detter J.C."/>
            <person name="Han C."/>
            <person name="Land M."/>
            <person name="Hauser L."/>
            <person name="Markowitz V."/>
            <person name="Cheng J.-F."/>
            <person name="Hugenholtz P."/>
            <person name="Woyke T."/>
            <person name="Wu D."/>
            <person name="Tindall B."/>
            <person name="Pomrenke H.G."/>
            <person name="Brambilla E."/>
            <person name="Klenk H.-P."/>
            <person name="Eisen J.A."/>
        </authorList>
    </citation>
    <scope>NUCLEOTIDE SEQUENCE [LARGE SCALE GENOMIC DNA]</scope>
    <source>
        <strain evidence="6">ATCC 49424 / DSM 5305 / JCM 21570 / NBRC 103401 / IFAM 1448</strain>
    </source>
</reference>
<dbReference type="KEGG" id="pbs:Plabr_1894"/>
<dbReference type="InterPro" id="IPR020449">
    <property type="entry name" value="Tscrpt_reg_AraC-type_HTH"/>
</dbReference>
<dbReference type="GO" id="GO:0000976">
    <property type="term" value="F:transcription cis-regulatory region binding"/>
    <property type="evidence" value="ECO:0007669"/>
    <property type="project" value="TreeGrafter"/>
</dbReference>
<dbReference type="Proteomes" id="UP000006860">
    <property type="component" value="Chromosome"/>
</dbReference>
<sequence length="383" mass="43132">MNEIRNVAVLVEQSNSYARDLLAGVLRFVRQHAWSVYIPEHDPSLLNQTWIRDWNGDGMIARVEADWLAREIRQSDVPLVDLSGSGRVPGVPAVISDNRAIGELGARYFLERGFKTLGFITDPKFKWSRDRCDAFQQVCEESGIDCHVYESFHVFDKGYSWGQEQAKLEEWAEGLPNPTGVMACHDIKAKKLIDACHSRGIAVPEQISVLGVDNEETLCELSNPPISSIAQDARTAGYQAANALERLMNGEKLGPTKIFVKPLGVETRLSTDVFAIEDADVASALKYIRMQARNGINAADVIAFTGKPRKQIESRFKKIVGRTPHQEILKTRMEFAMRLLQESDFPIHEIARRVGYEHVTYFAVAFKRYTGQSPSEHRELTQP</sequence>
<dbReference type="InterPro" id="IPR018060">
    <property type="entry name" value="HTH_AraC"/>
</dbReference>
<name>F0SH18_RUBBR</name>
<keyword evidence="6" id="KW-1185">Reference proteome</keyword>
<feature type="domain" description="HTH araC/xylS-type" evidence="4">
    <location>
        <begin position="282"/>
        <end position="380"/>
    </location>
</feature>
<dbReference type="Pfam" id="PF12833">
    <property type="entry name" value="HTH_18"/>
    <property type="match status" value="1"/>
</dbReference>
<evidence type="ECO:0000259" key="4">
    <source>
        <dbReference type="PROSITE" id="PS01124"/>
    </source>
</evidence>
<accession>F0SH18</accession>
<dbReference type="InterPro" id="IPR046335">
    <property type="entry name" value="LacI/GalR-like_sensor"/>
</dbReference>
<keyword evidence="2" id="KW-0238">DNA-binding</keyword>
<dbReference type="HOGENOM" id="CLU_042405_1_0_0"/>